<organism evidence="2 3">
    <name type="scientific">Porphyridium purpureum</name>
    <name type="common">Red alga</name>
    <name type="synonym">Porphyridium cruentum</name>
    <dbReference type="NCBI Taxonomy" id="35688"/>
    <lineage>
        <taxon>Eukaryota</taxon>
        <taxon>Rhodophyta</taxon>
        <taxon>Bangiophyceae</taxon>
        <taxon>Porphyridiales</taxon>
        <taxon>Porphyridiaceae</taxon>
        <taxon>Porphyridium</taxon>
    </lineage>
</organism>
<dbReference type="Proteomes" id="UP000324585">
    <property type="component" value="Unassembled WGS sequence"/>
</dbReference>
<keyword evidence="1" id="KW-1133">Transmembrane helix</keyword>
<feature type="transmembrane region" description="Helical" evidence="1">
    <location>
        <begin position="705"/>
        <end position="723"/>
    </location>
</feature>
<keyword evidence="3" id="KW-1185">Reference proteome</keyword>
<dbReference type="AlphaFoldDB" id="A0A5J4Z0V0"/>
<evidence type="ECO:0000313" key="3">
    <source>
        <dbReference type="Proteomes" id="UP000324585"/>
    </source>
</evidence>
<keyword evidence="1" id="KW-0472">Membrane</keyword>
<proteinExistence type="predicted"/>
<dbReference type="SUPFAM" id="SSF50998">
    <property type="entry name" value="Quinoprotein alcohol dehydrogenase-like"/>
    <property type="match status" value="1"/>
</dbReference>
<keyword evidence="1" id="KW-0812">Transmembrane</keyword>
<accession>A0A5J4Z0V0</accession>
<gene>
    <name evidence="2" type="ORF">FVE85_0744</name>
</gene>
<protein>
    <submittedName>
        <fullName evidence="2">Uncharacterized protein</fullName>
    </submittedName>
</protein>
<feature type="transmembrane region" description="Helical" evidence="1">
    <location>
        <begin position="7"/>
        <end position="25"/>
    </location>
</feature>
<comment type="caution">
    <text evidence="2">The sequence shown here is derived from an EMBL/GenBank/DDBJ whole genome shotgun (WGS) entry which is preliminary data.</text>
</comment>
<dbReference type="PROSITE" id="PS51257">
    <property type="entry name" value="PROKAR_LIPOPROTEIN"/>
    <property type="match status" value="1"/>
</dbReference>
<evidence type="ECO:0000256" key="1">
    <source>
        <dbReference type="SAM" id="Phobius"/>
    </source>
</evidence>
<dbReference type="EMBL" id="VRMN01000002">
    <property type="protein sequence ID" value="KAA8497015.1"/>
    <property type="molecule type" value="Genomic_DNA"/>
</dbReference>
<reference evidence="3" key="1">
    <citation type="journal article" date="2019" name="Nat. Commun.">
        <title>Expansion of phycobilisome linker gene families in mesophilic red algae.</title>
        <authorList>
            <person name="Lee J."/>
            <person name="Kim D."/>
            <person name="Bhattacharya D."/>
            <person name="Yoon H.S."/>
        </authorList>
    </citation>
    <scope>NUCLEOTIDE SEQUENCE [LARGE SCALE GENOMIC DNA]</scope>
    <source>
        <strain evidence="3">CCMP 1328</strain>
    </source>
</reference>
<sequence>MRQEHANLLLIAGSCVVAALWVILVPDSTGAAVRNASGGGVGLDHAAPPDLLEFKARQIRIIEDAHQIHTRRLEQMKVFGRNENSEDDPLDLAETRLRVDEYLSPVLVDGTLVFSPTIIPTGVLVQDVLDVNAQAWIELDYDYVVAFSAWSRSNDTGGPSRSDINRFRGSLLCAGVVGHLESLFIEVLCARRGNNLSSDEYETVWKQPLQDFLETDSSAEHPYESDLEYGPEAVHVRYFREKSFEGLAISIHRAFLVLVDASTGHLLWTHNESTISDGALGGRIIDSESRDGGDKVTAIELSEMLSFDKRSSGSARPIAPEQVWMPMEEFQHLLLGAKQPRSPPDPEFLWTTHKASILNLLPLAWRGHVQLSLAHFGKEAFSPRRSEAAAGLGPDVLLHATEDGQYVFDLESGRLLTFLPFAHSRSTYFDTSHDGSIERISVSFGTPCVLTEMVCHHSLAECFPSMQVPVPCGTDHHIRHNPEAGSAGAALHMSATDSILQGLASGVSILPPLPFVLRHPKKAGKRASDLAVLVVLSNAHVVCLRVEDWSVMWSRQLADYHAWDPHVERDAQVLFIDSEISGPESAFFDCTQRQSERPDMAVVHTARSVFVLDLANGAVVREVALDPMSVLFTCPMAVDLNSDGRVDHLLFQEIDSIILTLDLNVDSKQSSCLAGMNCGAGVLLPLYASAKYVHGNLMPRLRRPILTCALIVAFVALACFAWLEQQHSLYNSSFKPVGPDGRQRNKGARQL</sequence>
<name>A0A5J4Z0V0_PORPP</name>
<dbReference type="InterPro" id="IPR011047">
    <property type="entry name" value="Quinoprotein_ADH-like_sf"/>
</dbReference>
<evidence type="ECO:0000313" key="2">
    <source>
        <dbReference type="EMBL" id="KAA8497015.1"/>
    </source>
</evidence>